<evidence type="ECO:0000256" key="3">
    <source>
        <dbReference type="ARBA" id="ARBA00022643"/>
    </source>
</evidence>
<dbReference type="InterPro" id="IPR012349">
    <property type="entry name" value="Split_barrel_FMN-bd"/>
</dbReference>
<dbReference type="RefSeq" id="WP_244742211.1">
    <property type="nucleotide sequence ID" value="NZ_CP095071.1"/>
</dbReference>
<dbReference type="Pfam" id="PF01243">
    <property type="entry name" value="PNPOx_N"/>
    <property type="match status" value="1"/>
</dbReference>
<evidence type="ECO:0000259" key="5">
    <source>
        <dbReference type="Pfam" id="PF01243"/>
    </source>
</evidence>
<keyword evidence="2" id="KW-0285">Flavoprotein</keyword>
<evidence type="ECO:0000313" key="7">
    <source>
        <dbReference type="Proteomes" id="UP000831537"/>
    </source>
</evidence>
<dbReference type="Proteomes" id="UP000831537">
    <property type="component" value="Chromosome"/>
</dbReference>
<keyword evidence="4" id="KW-0560">Oxidoreductase</keyword>
<evidence type="ECO:0000256" key="1">
    <source>
        <dbReference type="ARBA" id="ARBA00001917"/>
    </source>
</evidence>
<protein>
    <submittedName>
        <fullName evidence="6">Pyridoxamine 5'-phosphate oxidase family protein</fullName>
    </submittedName>
</protein>
<evidence type="ECO:0000256" key="4">
    <source>
        <dbReference type="ARBA" id="ARBA00023002"/>
    </source>
</evidence>
<evidence type="ECO:0000256" key="2">
    <source>
        <dbReference type="ARBA" id="ARBA00022630"/>
    </source>
</evidence>
<dbReference type="SUPFAM" id="SSF50475">
    <property type="entry name" value="FMN-binding split barrel"/>
    <property type="match status" value="1"/>
</dbReference>
<reference evidence="6 7" key="1">
    <citation type="submission" date="2022-04" db="EMBL/GenBank/DDBJ databases">
        <title>Gracilibacillus sp. isolated from saltern.</title>
        <authorList>
            <person name="Won M."/>
            <person name="Lee C.-M."/>
            <person name="Woen H.-Y."/>
            <person name="Kwon S.-W."/>
        </authorList>
    </citation>
    <scope>NUCLEOTIDE SEQUENCE [LARGE SCALE GENOMIC DNA]</scope>
    <source>
        <strain evidence="6 7">SSPM10-3</strain>
    </source>
</reference>
<feature type="domain" description="Pyridoxamine 5'-phosphate oxidase N-terminal" evidence="5">
    <location>
        <begin position="41"/>
        <end position="103"/>
    </location>
</feature>
<dbReference type="PANTHER" id="PTHR10851">
    <property type="entry name" value="PYRIDOXINE-5-PHOSPHATE OXIDASE"/>
    <property type="match status" value="1"/>
</dbReference>
<dbReference type="InterPro" id="IPR011576">
    <property type="entry name" value="Pyridox_Oxase_N"/>
</dbReference>
<dbReference type="PANTHER" id="PTHR10851:SF0">
    <property type="entry name" value="PYRIDOXINE-5'-PHOSPHATE OXIDASE"/>
    <property type="match status" value="1"/>
</dbReference>
<comment type="cofactor">
    <cofactor evidence="1">
        <name>FMN</name>
        <dbReference type="ChEBI" id="CHEBI:58210"/>
    </cofactor>
</comment>
<name>A0ABY4GJP7_9BACI</name>
<gene>
    <name evidence="6" type="ORF">MUN87_17415</name>
</gene>
<keyword evidence="7" id="KW-1185">Reference proteome</keyword>
<evidence type="ECO:0000313" key="6">
    <source>
        <dbReference type="EMBL" id="UOQ84451.1"/>
    </source>
</evidence>
<sequence length="103" mass="11670">MKQTKKILRDLKSLTGPFPEFHTEDIPESPSDLFTNWLITAIEKGVHEPHAMTLSTVDEKGAPDARILILKDVANNKWYFASSTISKKGEQLRINPKVALTFY</sequence>
<accession>A0ABY4GJP7</accession>
<proteinExistence type="predicted"/>
<dbReference type="EMBL" id="CP095071">
    <property type="protein sequence ID" value="UOQ84451.1"/>
    <property type="molecule type" value="Genomic_DNA"/>
</dbReference>
<keyword evidence="3" id="KW-0288">FMN</keyword>
<dbReference type="InterPro" id="IPR000659">
    <property type="entry name" value="Pyridox_Oxase"/>
</dbReference>
<dbReference type="Gene3D" id="2.30.110.10">
    <property type="entry name" value="Electron Transport, Fmn-binding Protein, Chain A"/>
    <property type="match status" value="1"/>
</dbReference>
<organism evidence="6 7">
    <name type="scientific">Gracilibacillus salinarum</name>
    <dbReference type="NCBI Taxonomy" id="2932255"/>
    <lineage>
        <taxon>Bacteria</taxon>
        <taxon>Bacillati</taxon>
        <taxon>Bacillota</taxon>
        <taxon>Bacilli</taxon>
        <taxon>Bacillales</taxon>
        <taxon>Bacillaceae</taxon>
        <taxon>Gracilibacillus</taxon>
    </lineage>
</organism>